<accession>A0ABQ9GDM6</accession>
<comment type="caution">
    <text evidence="2">The sequence shown here is derived from an EMBL/GenBank/DDBJ whole genome shotgun (WGS) entry which is preliminary data.</text>
</comment>
<feature type="region of interest" description="Disordered" evidence="1">
    <location>
        <begin position="1"/>
        <end position="23"/>
    </location>
</feature>
<evidence type="ECO:0000313" key="2">
    <source>
        <dbReference type="EMBL" id="KAJ8870510.1"/>
    </source>
</evidence>
<protein>
    <submittedName>
        <fullName evidence="2">Uncharacterized protein</fullName>
    </submittedName>
</protein>
<proteinExistence type="predicted"/>
<keyword evidence="3" id="KW-1185">Reference proteome</keyword>
<reference evidence="2 3" key="1">
    <citation type="submission" date="2023-02" db="EMBL/GenBank/DDBJ databases">
        <title>LHISI_Scaffold_Assembly.</title>
        <authorList>
            <person name="Stuart O.P."/>
            <person name="Cleave R."/>
            <person name="Magrath M.J.L."/>
            <person name="Mikheyev A.S."/>
        </authorList>
    </citation>
    <scope>NUCLEOTIDE SEQUENCE [LARGE SCALE GENOMIC DNA]</scope>
    <source>
        <strain evidence="2">Daus_M_001</strain>
        <tissue evidence="2">Leg muscle</tissue>
    </source>
</reference>
<organism evidence="2 3">
    <name type="scientific">Dryococelus australis</name>
    <dbReference type="NCBI Taxonomy" id="614101"/>
    <lineage>
        <taxon>Eukaryota</taxon>
        <taxon>Metazoa</taxon>
        <taxon>Ecdysozoa</taxon>
        <taxon>Arthropoda</taxon>
        <taxon>Hexapoda</taxon>
        <taxon>Insecta</taxon>
        <taxon>Pterygota</taxon>
        <taxon>Neoptera</taxon>
        <taxon>Polyneoptera</taxon>
        <taxon>Phasmatodea</taxon>
        <taxon>Verophasmatodea</taxon>
        <taxon>Anareolatae</taxon>
        <taxon>Phasmatidae</taxon>
        <taxon>Eurycanthinae</taxon>
        <taxon>Dryococelus</taxon>
    </lineage>
</organism>
<evidence type="ECO:0000313" key="3">
    <source>
        <dbReference type="Proteomes" id="UP001159363"/>
    </source>
</evidence>
<sequence>MKGQGGNGISPRKPADERHRPARFPRAKYRHKPVRTAVNMTIIYRAEPKVDIFEIVRRLSRPLSSISRLLGLSRVVDFFCSVSAVVAAAITRERHLTNRRPARRVSMTWLIERLECSPPTKANRIQSLRISASENRAGRCHSSAGLLRDLPFPPPPHSGAAPFSPHYTLIGSQGVPPKSPNSAQLEHCAPVESVALSCDGALDVRGSVALIASAPRPQTREKKNSDSAKALRQKMFSAEHRKSVSGCATCLSRSTVEYNPFTLLNPLEDRSGTSSNRLIVTVAHVRVARYALWHSRAVLGLSVMLLDAVLHTLERRRVTMGNESTVSPAQGLEQWHFSKVDFTSAHLIVNSLYLTCRSQSTVSRRMRCTSRACRAVKGRAIHADRGDGRVGSLEHACRLPSSPPNFRCRRGRVDDPLTFPSTAWHVCVNEDRAVRSTVCRLWRASGYSLNHEVATVGWLTATEMTLDSP</sequence>
<dbReference type="EMBL" id="JARBHB010000013">
    <property type="protein sequence ID" value="KAJ8870510.1"/>
    <property type="molecule type" value="Genomic_DNA"/>
</dbReference>
<dbReference type="Proteomes" id="UP001159363">
    <property type="component" value="Chromosome 12"/>
</dbReference>
<gene>
    <name evidence="2" type="ORF">PR048_029533</name>
</gene>
<evidence type="ECO:0000256" key="1">
    <source>
        <dbReference type="SAM" id="MobiDB-lite"/>
    </source>
</evidence>
<name>A0ABQ9GDM6_9NEOP</name>